<keyword evidence="4" id="KW-0812">Transmembrane</keyword>
<dbReference type="GO" id="GO:0016757">
    <property type="term" value="F:glycosyltransferase activity"/>
    <property type="evidence" value="ECO:0007669"/>
    <property type="project" value="UniProtKB-KW"/>
</dbReference>
<evidence type="ECO:0000313" key="6">
    <source>
        <dbReference type="Proteomes" id="UP000662088"/>
    </source>
</evidence>
<reference evidence="5" key="1">
    <citation type="submission" date="2020-08" db="EMBL/GenBank/DDBJ databases">
        <title>Genome public.</title>
        <authorList>
            <person name="Liu C."/>
            <person name="Sun Q."/>
        </authorList>
    </citation>
    <scope>NUCLEOTIDE SEQUENCE</scope>
    <source>
        <strain evidence="5">NSJ-42</strain>
    </source>
</reference>
<accession>A0A8I0DKH4</accession>
<organism evidence="5 6">
    <name type="scientific">Clostridium lentum</name>
    <dbReference type="NCBI Taxonomy" id="2763037"/>
    <lineage>
        <taxon>Bacteria</taxon>
        <taxon>Bacillati</taxon>
        <taxon>Bacillota</taxon>
        <taxon>Clostridia</taxon>
        <taxon>Eubacteriales</taxon>
        <taxon>Clostridiaceae</taxon>
        <taxon>Clostridium</taxon>
    </lineage>
</organism>
<proteinExistence type="inferred from homology"/>
<keyword evidence="3 5" id="KW-0808">Transferase</keyword>
<sequence length="415" mass="48680">MYNFIIIFNKIMLFLFLTLYSYQIFYAIIGVLKKSKNFKTDVKNRYAVIISARNERVVIGQLLQSIKNQNYPSQLIDIFVVADNCSDDTAQIAREAGAIVYERNNKKLVGKGYALDYIFKIIMRDYKEKEYKGYFIFDADNILDNNYILEMNKVFNNGYKAITSYRNSKNFNSNWISAGYALWFLRESKYLNNSRMILNTSCTISGTGFLISHEIIKKNNGWKYHLLTEDLEFSMDIVLNNEKIGYCHKAKFYDEQPCTFKQSWNQRLRWSKGFYQVFKKDGWNLFINIFKNKSFSSFDMLMTIAPAMFISLLGLLVNFTVFIISILNKTDMLLVHQATLSIIFTIFNYYLTLFAFGALTTITEWKEIRATAFEKILYTFTFPLFIATYIPIAIVALFKKVEWKPIEHTIIIENT</sequence>
<evidence type="ECO:0000256" key="1">
    <source>
        <dbReference type="ARBA" id="ARBA00006739"/>
    </source>
</evidence>
<comment type="caution">
    <text evidence="5">The sequence shown here is derived from an EMBL/GenBank/DDBJ whole genome shotgun (WGS) entry which is preliminary data.</text>
</comment>
<dbReference type="RefSeq" id="WP_186834485.1">
    <property type="nucleotide sequence ID" value="NZ_JACOOQ010000001.1"/>
</dbReference>
<dbReference type="CDD" id="cd06438">
    <property type="entry name" value="EpsO_like"/>
    <property type="match status" value="1"/>
</dbReference>
<keyword evidence="4" id="KW-1133">Transmembrane helix</keyword>
<evidence type="ECO:0000256" key="3">
    <source>
        <dbReference type="ARBA" id="ARBA00022679"/>
    </source>
</evidence>
<evidence type="ECO:0000313" key="5">
    <source>
        <dbReference type="EMBL" id="MBC5639098.1"/>
    </source>
</evidence>
<dbReference type="EMBL" id="JACOOQ010000001">
    <property type="protein sequence ID" value="MBC5639098.1"/>
    <property type="molecule type" value="Genomic_DNA"/>
</dbReference>
<dbReference type="PANTHER" id="PTHR43630">
    <property type="entry name" value="POLY-BETA-1,6-N-ACETYL-D-GLUCOSAMINE SYNTHASE"/>
    <property type="match status" value="1"/>
</dbReference>
<protein>
    <submittedName>
        <fullName evidence="5">Glycosyltransferase family 2 protein</fullName>
    </submittedName>
</protein>
<feature type="transmembrane region" description="Helical" evidence="4">
    <location>
        <begin position="376"/>
        <end position="398"/>
    </location>
</feature>
<keyword evidence="2" id="KW-0328">Glycosyltransferase</keyword>
<name>A0A8I0DKH4_9CLOT</name>
<dbReference type="SUPFAM" id="SSF53448">
    <property type="entry name" value="Nucleotide-diphospho-sugar transferases"/>
    <property type="match status" value="1"/>
</dbReference>
<keyword evidence="4" id="KW-0472">Membrane</keyword>
<feature type="transmembrane region" description="Helical" evidence="4">
    <location>
        <begin position="333"/>
        <end position="356"/>
    </location>
</feature>
<keyword evidence="6" id="KW-1185">Reference proteome</keyword>
<evidence type="ECO:0000256" key="2">
    <source>
        <dbReference type="ARBA" id="ARBA00022676"/>
    </source>
</evidence>
<feature type="transmembrane region" description="Helical" evidence="4">
    <location>
        <begin position="6"/>
        <end position="29"/>
    </location>
</feature>
<dbReference type="Gene3D" id="3.90.550.10">
    <property type="entry name" value="Spore Coat Polysaccharide Biosynthesis Protein SpsA, Chain A"/>
    <property type="match status" value="1"/>
</dbReference>
<evidence type="ECO:0000256" key="4">
    <source>
        <dbReference type="SAM" id="Phobius"/>
    </source>
</evidence>
<dbReference type="AlphaFoldDB" id="A0A8I0DKH4"/>
<feature type="transmembrane region" description="Helical" evidence="4">
    <location>
        <begin position="301"/>
        <end position="327"/>
    </location>
</feature>
<dbReference type="Pfam" id="PF13641">
    <property type="entry name" value="Glyco_tranf_2_3"/>
    <property type="match status" value="1"/>
</dbReference>
<dbReference type="Proteomes" id="UP000662088">
    <property type="component" value="Unassembled WGS sequence"/>
</dbReference>
<dbReference type="PANTHER" id="PTHR43630:SF1">
    <property type="entry name" value="POLY-BETA-1,6-N-ACETYL-D-GLUCOSAMINE SYNTHASE"/>
    <property type="match status" value="1"/>
</dbReference>
<dbReference type="InterPro" id="IPR029044">
    <property type="entry name" value="Nucleotide-diphossugar_trans"/>
</dbReference>
<gene>
    <name evidence="5" type="ORF">H8R92_01360</name>
</gene>
<comment type="similarity">
    <text evidence="1">Belongs to the glycosyltransferase 2 family.</text>
</comment>